<dbReference type="EMBL" id="JAFFZM010000014">
    <property type="protein sequence ID" value="MBO8201145.1"/>
    <property type="molecule type" value="Genomic_DNA"/>
</dbReference>
<accession>A0ABS3Y0N9</accession>
<comment type="caution">
    <text evidence="2">The sequence shown here is derived from an EMBL/GenBank/DDBJ whole genome shotgun (WGS) entry which is preliminary data.</text>
</comment>
<keyword evidence="3" id="KW-1185">Reference proteome</keyword>
<proteinExistence type="predicted"/>
<feature type="domain" description="Thiopeptide-type bacteriocin biosynthesis" evidence="1">
    <location>
        <begin position="22"/>
        <end position="297"/>
    </location>
</feature>
<dbReference type="Proteomes" id="UP000721954">
    <property type="component" value="Unassembled WGS sequence"/>
</dbReference>
<evidence type="ECO:0000313" key="2">
    <source>
        <dbReference type="EMBL" id="MBO8201145.1"/>
    </source>
</evidence>
<organism evidence="2 3">
    <name type="scientific">Streptomyces smyrnaeus</name>
    <dbReference type="NCBI Taxonomy" id="1387713"/>
    <lineage>
        <taxon>Bacteria</taxon>
        <taxon>Bacillati</taxon>
        <taxon>Actinomycetota</taxon>
        <taxon>Actinomycetes</taxon>
        <taxon>Kitasatosporales</taxon>
        <taxon>Streptomycetaceae</taxon>
        <taxon>Streptomyces</taxon>
    </lineage>
</organism>
<dbReference type="RefSeq" id="WP_209212819.1">
    <property type="nucleotide sequence ID" value="NZ_JAFFZM010000014.1"/>
</dbReference>
<name>A0ABS3Y0N9_9ACTN</name>
<gene>
    <name evidence="2" type="ORF">JW613_23005</name>
</gene>
<dbReference type="Pfam" id="PF14028">
    <property type="entry name" value="Lant_dehydr_C"/>
    <property type="match status" value="1"/>
</dbReference>
<sequence length="302" mass="33039">MTATPARSAAARQQDTEEPWDWWYVRAYPGGPARMDAAVVAALPWLAARAAELAAPAWHFLRYWDATGHHLRLRIRCTPEQADTLHARTPELRALMAALPEQSPEPDGGGLLPAEPTMAPRHQPTGVSPAPYAPEQAKYGGAAGIRSAEEVFTDCCAMLAETELVALPAGYERAAAAVDLTGMLVDSCLAPGERDAFWTAHRRRWLARLRMVLPADEARDRLRTLAWEVRQAPWPREPVRGRLAAHVAVVAGALDRCAASHVPVPRAELLLHHLHMTFNRLGFPPAEEAALVLAARALTARE</sequence>
<evidence type="ECO:0000259" key="1">
    <source>
        <dbReference type="Pfam" id="PF14028"/>
    </source>
</evidence>
<reference evidence="2 3" key="1">
    <citation type="submission" date="2021-02" db="EMBL/GenBank/DDBJ databases">
        <title>Streptomyces spirodelae sp. nov., isolated from duckweed.</title>
        <authorList>
            <person name="Saimee Y."/>
            <person name="Duangmal K."/>
        </authorList>
    </citation>
    <scope>NUCLEOTIDE SEQUENCE [LARGE SCALE GENOMIC DNA]</scope>
    <source>
        <strain evidence="2 3">DSM 42105</strain>
    </source>
</reference>
<evidence type="ECO:0000313" key="3">
    <source>
        <dbReference type="Proteomes" id="UP000721954"/>
    </source>
</evidence>
<dbReference type="InterPro" id="IPR023809">
    <property type="entry name" value="Thiopep_bacteriocin_synth_dom"/>
</dbReference>
<protein>
    <recommendedName>
        <fullName evidence="1">Thiopeptide-type bacteriocin biosynthesis domain-containing protein</fullName>
    </recommendedName>
</protein>
<dbReference type="GeneID" id="96261482"/>